<evidence type="ECO:0000313" key="1">
    <source>
        <dbReference type="EMBL" id="SFV61283.1"/>
    </source>
</evidence>
<dbReference type="AlphaFoldDB" id="A0A1W1C6B3"/>
<accession>A0A1W1C6B3</accession>
<sequence>MKNMVEYLNSKNIICKRLKEVLPKALGSRKRVAIFVGVNLKGYYCSIITIKKRSRILKKEVLEIMLLHEKLEIYADTKIKKRYIYIDAPLCKEAKALFVNNGWIVWDKA</sequence>
<name>A0A1W1C6B3_9ZZZZ</name>
<organism evidence="1">
    <name type="scientific">hydrothermal vent metagenome</name>
    <dbReference type="NCBI Taxonomy" id="652676"/>
    <lineage>
        <taxon>unclassified sequences</taxon>
        <taxon>metagenomes</taxon>
        <taxon>ecological metagenomes</taxon>
    </lineage>
</organism>
<protein>
    <submittedName>
        <fullName evidence="1">Uncharacterized protein</fullName>
    </submittedName>
</protein>
<gene>
    <name evidence="1" type="ORF">MNB_SV-6-954</name>
</gene>
<proteinExistence type="predicted"/>
<reference evidence="1" key="1">
    <citation type="submission" date="2016-10" db="EMBL/GenBank/DDBJ databases">
        <authorList>
            <person name="de Groot N.N."/>
        </authorList>
    </citation>
    <scope>NUCLEOTIDE SEQUENCE</scope>
</reference>
<dbReference type="EMBL" id="FPHC01000064">
    <property type="protein sequence ID" value="SFV61283.1"/>
    <property type="molecule type" value="Genomic_DNA"/>
</dbReference>